<dbReference type="Proteomes" id="UP000299102">
    <property type="component" value="Unassembled WGS sequence"/>
</dbReference>
<sequence>MLRWSAGVTLLEKIKNQNVRGSFRVVPIANKGKEERLRRYGHVRRSQEDLRKLHKIVKLVLNLPTSKRACGRPPATWLTTIDKDLKESHLDKDSLSEKTRYSIALKGKIGRESPTTNSNKESQHCCATRGRKSGAEQLLYFV</sequence>
<protein>
    <submittedName>
        <fullName evidence="1">Uncharacterized protein</fullName>
    </submittedName>
</protein>
<evidence type="ECO:0000313" key="1">
    <source>
        <dbReference type="EMBL" id="GBP82693.1"/>
    </source>
</evidence>
<keyword evidence="2" id="KW-1185">Reference proteome</keyword>
<reference evidence="1 2" key="1">
    <citation type="journal article" date="2019" name="Commun. Biol.">
        <title>The bagworm genome reveals a unique fibroin gene that provides high tensile strength.</title>
        <authorList>
            <person name="Kono N."/>
            <person name="Nakamura H."/>
            <person name="Ohtoshi R."/>
            <person name="Tomita M."/>
            <person name="Numata K."/>
            <person name="Arakawa K."/>
        </authorList>
    </citation>
    <scope>NUCLEOTIDE SEQUENCE [LARGE SCALE GENOMIC DNA]</scope>
</reference>
<dbReference type="EMBL" id="BGZK01001580">
    <property type="protein sequence ID" value="GBP82693.1"/>
    <property type="molecule type" value="Genomic_DNA"/>
</dbReference>
<accession>A0A4C1Z6C1</accession>
<dbReference type="AlphaFoldDB" id="A0A4C1Z6C1"/>
<comment type="caution">
    <text evidence="1">The sequence shown here is derived from an EMBL/GenBank/DDBJ whole genome shotgun (WGS) entry which is preliminary data.</text>
</comment>
<evidence type="ECO:0000313" key="2">
    <source>
        <dbReference type="Proteomes" id="UP000299102"/>
    </source>
</evidence>
<name>A0A4C1Z6C1_EUMVA</name>
<organism evidence="1 2">
    <name type="scientific">Eumeta variegata</name>
    <name type="common">Bagworm moth</name>
    <name type="synonym">Eumeta japonica</name>
    <dbReference type="NCBI Taxonomy" id="151549"/>
    <lineage>
        <taxon>Eukaryota</taxon>
        <taxon>Metazoa</taxon>
        <taxon>Ecdysozoa</taxon>
        <taxon>Arthropoda</taxon>
        <taxon>Hexapoda</taxon>
        <taxon>Insecta</taxon>
        <taxon>Pterygota</taxon>
        <taxon>Neoptera</taxon>
        <taxon>Endopterygota</taxon>
        <taxon>Lepidoptera</taxon>
        <taxon>Glossata</taxon>
        <taxon>Ditrysia</taxon>
        <taxon>Tineoidea</taxon>
        <taxon>Psychidae</taxon>
        <taxon>Oiketicinae</taxon>
        <taxon>Eumeta</taxon>
    </lineage>
</organism>
<dbReference type="OrthoDB" id="424543at2759"/>
<proteinExistence type="predicted"/>
<gene>
    <name evidence="1" type="ORF">EVAR_62112_1</name>
</gene>